<comment type="caution">
    <text evidence="2">The sequence shown here is derived from an EMBL/GenBank/DDBJ whole genome shotgun (WGS) entry which is preliminary data.</text>
</comment>
<evidence type="ECO:0000313" key="2">
    <source>
        <dbReference type="EMBL" id="KAJ2864350.1"/>
    </source>
</evidence>
<feature type="transmembrane region" description="Helical" evidence="1">
    <location>
        <begin position="20"/>
        <end position="41"/>
    </location>
</feature>
<evidence type="ECO:0000256" key="1">
    <source>
        <dbReference type="SAM" id="Phobius"/>
    </source>
</evidence>
<dbReference type="EMBL" id="JANBUY010000090">
    <property type="protein sequence ID" value="KAJ2864350.1"/>
    <property type="molecule type" value="Genomic_DNA"/>
</dbReference>
<feature type="transmembrane region" description="Helical" evidence="1">
    <location>
        <begin position="78"/>
        <end position="100"/>
    </location>
</feature>
<feature type="transmembrane region" description="Helical" evidence="1">
    <location>
        <begin position="112"/>
        <end position="130"/>
    </location>
</feature>
<proteinExistence type="predicted"/>
<keyword evidence="3" id="KW-1185">Reference proteome</keyword>
<reference evidence="2" key="1">
    <citation type="submission" date="2022-07" db="EMBL/GenBank/DDBJ databases">
        <title>Phylogenomic reconstructions and comparative analyses of Kickxellomycotina fungi.</title>
        <authorList>
            <person name="Reynolds N.K."/>
            <person name="Stajich J.E."/>
            <person name="Barry K."/>
            <person name="Grigoriev I.V."/>
            <person name="Crous P."/>
            <person name="Smith M.E."/>
        </authorList>
    </citation>
    <scope>NUCLEOTIDE SEQUENCE</scope>
    <source>
        <strain evidence="2">RSA 476</strain>
    </source>
</reference>
<feature type="transmembrane region" description="Helical" evidence="1">
    <location>
        <begin position="150"/>
        <end position="168"/>
    </location>
</feature>
<name>A0A9W8M4X6_9FUNG</name>
<keyword evidence="1" id="KW-1133">Transmembrane helix</keyword>
<protein>
    <submittedName>
        <fullName evidence="2">Uncharacterized protein</fullName>
    </submittedName>
</protein>
<dbReference type="Proteomes" id="UP001140074">
    <property type="component" value="Unassembled WGS sequence"/>
</dbReference>
<feature type="transmembrane region" description="Helical" evidence="1">
    <location>
        <begin position="48"/>
        <end position="66"/>
    </location>
</feature>
<dbReference type="AlphaFoldDB" id="A0A9W8M4X6"/>
<organism evidence="2 3">
    <name type="scientific">Coemansia aciculifera</name>
    <dbReference type="NCBI Taxonomy" id="417176"/>
    <lineage>
        <taxon>Eukaryota</taxon>
        <taxon>Fungi</taxon>
        <taxon>Fungi incertae sedis</taxon>
        <taxon>Zoopagomycota</taxon>
        <taxon>Kickxellomycotina</taxon>
        <taxon>Kickxellomycetes</taxon>
        <taxon>Kickxellales</taxon>
        <taxon>Kickxellaceae</taxon>
        <taxon>Coemansia</taxon>
    </lineage>
</organism>
<sequence>MNLEPGNKEAMYKASLFFNYNSAVVMGSELVIPFFSVLINLKNSTRFSPVHFILSILLIPAVVVMFDTVNSNGVDPSIYIIRTVVFCVMILAFISFIKVLASICIAGNQYKYVAFAVMLQNLLLILWTSFMASRTFLPLNSPTRDSESMFYWLNIAPLFIIGMIPIVITREDIRPVINVFSSSV</sequence>
<accession>A0A9W8M4X6</accession>
<keyword evidence="1" id="KW-0472">Membrane</keyword>
<evidence type="ECO:0000313" key="3">
    <source>
        <dbReference type="Proteomes" id="UP001140074"/>
    </source>
</evidence>
<gene>
    <name evidence="2" type="ORF">GGH94_002961</name>
</gene>
<keyword evidence="1" id="KW-0812">Transmembrane</keyword>